<keyword evidence="4" id="KW-0963">Cytoplasm</keyword>
<dbReference type="NCBIfam" id="TIGR03284">
    <property type="entry name" value="thym_sym"/>
    <property type="match status" value="2"/>
</dbReference>
<sequence length="279" mass="31936">MEQYLELLKKVMTHGEERFDRTGIGTVSLFGQTLFFDFSDGFPLITTKKIHLVSVVSELLWFLSGGTNVRDLHQHGVTIWDEWADVDGSLGPIYGFQWRSWPNRDSNGSIDQLSQAIDKINNAPHSRRIVVSAYNVAYLPDEGLSPQQNVAMGMMALPPCHVFFQFYVRQSKFLDCLFFMRSVDCFLGLPFNICSYALLTSMVAQQTDLTPGMLIVNMGDTHIYSNHFDQVREQLSRNPYPRPTLVIRRKPGCLFEYEKEDFSFVDYQFHPAIKAPIAV</sequence>
<dbReference type="Pfam" id="PF00303">
    <property type="entry name" value="Thymidylat_synt"/>
    <property type="match status" value="1"/>
</dbReference>
<accession>A0A0S4M4G5</accession>
<evidence type="ECO:0000259" key="5">
    <source>
        <dbReference type="Pfam" id="PF00303"/>
    </source>
</evidence>
<feature type="binding site" description="in other chain" evidence="4">
    <location>
        <begin position="181"/>
        <end position="184"/>
    </location>
    <ligand>
        <name>dUMP</name>
        <dbReference type="ChEBI" id="CHEBI:246422"/>
        <note>ligand shared between dimeric partners</note>
    </ligand>
</feature>
<dbReference type="PATRIC" id="fig|1561003.3.peg.188"/>
<dbReference type="RefSeq" id="WP_092342646.1">
    <property type="nucleotide sequence ID" value="NZ_FLSL01000087.1"/>
</dbReference>
<dbReference type="GO" id="GO:0005829">
    <property type="term" value="C:cytosol"/>
    <property type="evidence" value="ECO:0007669"/>
    <property type="project" value="TreeGrafter"/>
</dbReference>
<comment type="subcellular location">
    <subcellularLocation>
        <location evidence="4">Cytoplasm</location>
    </subcellularLocation>
</comment>
<evidence type="ECO:0000313" key="7">
    <source>
        <dbReference type="Proteomes" id="UP000198651"/>
    </source>
</evidence>
<dbReference type="NCBIfam" id="NF002497">
    <property type="entry name" value="PRK01827.1-3"/>
    <property type="match status" value="1"/>
</dbReference>
<keyword evidence="2 4" id="KW-0489">Methyltransferase</keyword>
<dbReference type="EC" id="2.1.1.45" evidence="1 4"/>
<dbReference type="PANTHER" id="PTHR11548:SF1">
    <property type="entry name" value="THYMIDYLATE SYNTHASE 1"/>
    <property type="match status" value="1"/>
</dbReference>
<dbReference type="OrthoDB" id="9774633at2"/>
<gene>
    <name evidence="4 6" type="primary">thyA</name>
    <name evidence="6" type="ORF">Ark11_0190</name>
</gene>
<evidence type="ECO:0000256" key="2">
    <source>
        <dbReference type="ARBA" id="ARBA00022603"/>
    </source>
</evidence>
<dbReference type="InterPro" id="IPR023451">
    <property type="entry name" value="Thymidate_synth/dCMP_Mease_dom"/>
</dbReference>
<feature type="binding site" evidence="4">
    <location>
        <begin position="127"/>
        <end position="128"/>
    </location>
    <ligand>
        <name>dUMP</name>
        <dbReference type="ChEBI" id="CHEBI:246422"/>
        <note>ligand shared between dimeric partners</note>
    </ligand>
</feature>
<feature type="binding site" evidence="4">
    <location>
        <position position="278"/>
    </location>
    <ligand>
        <name>(6R)-5,10-methylene-5,6,7,8-tetrahydrofolate</name>
        <dbReference type="ChEBI" id="CHEBI:15636"/>
    </ligand>
</feature>
<feature type="domain" description="Thymidylate synthase/dCMP hydroxymethylase" evidence="5">
    <location>
        <begin position="2"/>
        <end position="279"/>
    </location>
</feature>
<keyword evidence="3 4" id="KW-0808">Transferase</keyword>
<comment type="subunit">
    <text evidence="4">Homodimer.</text>
</comment>
<dbReference type="InterPro" id="IPR000398">
    <property type="entry name" value="Thymidylate_synthase"/>
</dbReference>
<dbReference type="GO" id="GO:0006235">
    <property type="term" value="P:dTTP biosynthetic process"/>
    <property type="evidence" value="ECO:0007669"/>
    <property type="project" value="UniProtKB-UniRule"/>
</dbReference>
<evidence type="ECO:0000256" key="4">
    <source>
        <dbReference type="HAMAP-Rule" id="MF_00008"/>
    </source>
</evidence>
<proteinExistence type="inferred from homology"/>
<dbReference type="UniPathway" id="UPA00575"/>
<evidence type="ECO:0000256" key="3">
    <source>
        <dbReference type="ARBA" id="ARBA00022679"/>
    </source>
</evidence>
<comment type="function">
    <text evidence="4">Catalyzes the reductive methylation of 2'-deoxyuridine-5'-monophosphate (dUMP) to 2'-deoxythymidine-5'-monophosphate (dTMP) while utilizing 5,10-methylenetetrahydrofolate (mTHF) as the methyl donor and reductant in the reaction, yielding dihydrofolate (DHF) as a by-product. This enzymatic reaction provides an intracellular de novo source of dTMP, an essential precursor for DNA biosynthesis.</text>
</comment>
<dbReference type="GO" id="GO:0004799">
    <property type="term" value="F:thymidylate synthase activity"/>
    <property type="evidence" value="ECO:0007669"/>
    <property type="project" value="UniProtKB-UniRule"/>
</dbReference>
<name>A0A0S4M4G5_9BURK</name>
<dbReference type="AlphaFoldDB" id="A0A0S4M4G5"/>
<feature type="binding site" description="in other chain" evidence="4">
    <location>
        <position position="21"/>
    </location>
    <ligand>
        <name>dUMP</name>
        <dbReference type="ChEBI" id="CHEBI:246422"/>
        <note>ligand shared between dimeric partners</note>
    </ligand>
</feature>
<evidence type="ECO:0000313" key="6">
    <source>
        <dbReference type="EMBL" id="CUT17048.1"/>
    </source>
</evidence>
<dbReference type="InterPro" id="IPR045097">
    <property type="entry name" value="Thymidate_synth/dCMP_Mease"/>
</dbReference>
<dbReference type="GO" id="GO:0006231">
    <property type="term" value="P:dTMP biosynthetic process"/>
    <property type="evidence" value="ECO:0007669"/>
    <property type="project" value="UniProtKB-UniRule"/>
</dbReference>
<comment type="pathway">
    <text evidence="4">Pyrimidine metabolism; dTTP biosynthesis.</text>
</comment>
<keyword evidence="7" id="KW-1185">Reference proteome</keyword>
<dbReference type="Proteomes" id="UP000198651">
    <property type="component" value="Chromosome I"/>
</dbReference>
<dbReference type="SUPFAM" id="SSF55831">
    <property type="entry name" value="Thymidylate synthase/dCMP hydroxymethylase"/>
    <property type="match status" value="1"/>
</dbReference>
<keyword evidence="4" id="KW-0545">Nucleotide biosynthesis</keyword>
<dbReference type="InterPro" id="IPR036926">
    <property type="entry name" value="Thymidate_synth/dCMP_Mease_sf"/>
</dbReference>
<feature type="active site" description="Nucleophile" evidence="4">
    <location>
        <position position="160"/>
    </location>
</feature>
<evidence type="ECO:0000256" key="1">
    <source>
        <dbReference type="ARBA" id="ARBA00011947"/>
    </source>
</evidence>
<comment type="similarity">
    <text evidence="4">Belongs to the thymidylate synthase family. Bacterial-type ThyA subfamily.</text>
</comment>
<comment type="catalytic activity">
    <reaction evidence="4">
        <text>dUMP + (6R)-5,10-methylene-5,6,7,8-tetrahydrofolate = 7,8-dihydrofolate + dTMP</text>
        <dbReference type="Rhea" id="RHEA:12104"/>
        <dbReference type="ChEBI" id="CHEBI:15636"/>
        <dbReference type="ChEBI" id="CHEBI:57451"/>
        <dbReference type="ChEBI" id="CHEBI:63528"/>
        <dbReference type="ChEBI" id="CHEBI:246422"/>
        <dbReference type="EC" id="2.1.1.45"/>
    </reaction>
</comment>
<dbReference type="GO" id="GO:0032259">
    <property type="term" value="P:methylation"/>
    <property type="evidence" value="ECO:0007669"/>
    <property type="project" value="UniProtKB-KW"/>
</dbReference>
<feature type="binding site" description="in other chain" evidence="4">
    <location>
        <begin position="222"/>
        <end position="224"/>
    </location>
    <ligand>
        <name>dUMP</name>
        <dbReference type="ChEBI" id="CHEBI:246422"/>
        <note>ligand shared between dimeric partners</note>
    </ligand>
</feature>
<feature type="binding site" evidence="4">
    <location>
        <position position="51"/>
    </location>
    <ligand>
        <name>(6R)-5,10-methylene-5,6,7,8-tetrahydrofolate</name>
        <dbReference type="ChEBI" id="CHEBI:15636"/>
    </ligand>
</feature>
<dbReference type="PANTHER" id="PTHR11548">
    <property type="entry name" value="THYMIDYLATE SYNTHASE 1"/>
    <property type="match status" value="1"/>
</dbReference>
<feature type="binding site" evidence="4">
    <location>
        <position position="184"/>
    </location>
    <ligand>
        <name>(6R)-5,10-methylene-5,6,7,8-tetrahydrofolate</name>
        <dbReference type="ChEBI" id="CHEBI:15636"/>
    </ligand>
</feature>
<dbReference type="HAMAP" id="MF_00008">
    <property type="entry name" value="Thymidy_synth_bact"/>
    <property type="match status" value="1"/>
</dbReference>
<dbReference type="EMBL" id="LN906597">
    <property type="protein sequence ID" value="CUT17048.1"/>
    <property type="molecule type" value="Genomic_DNA"/>
</dbReference>
<dbReference type="PRINTS" id="PR00108">
    <property type="entry name" value="THYMDSNTHASE"/>
</dbReference>
<feature type="binding site" description="in other chain" evidence="4">
    <location>
        <position position="192"/>
    </location>
    <ligand>
        <name>dUMP</name>
        <dbReference type="ChEBI" id="CHEBI:246422"/>
        <note>ligand shared between dimeric partners</note>
    </ligand>
</feature>
<organism evidence="6 7">
    <name type="scientific">Candidatus Ichthyocystis hellenicum</name>
    <dbReference type="NCBI Taxonomy" id="1561003"/>
    <lineage>
        <taxon>Bacteria</taxon>
        <taxon>Pseudomonadati</taxon>
        <taxon>Pseudomonadota</taxon>
        <taxon>Betaproteobacteria</taxon>
        <taxon>Burkholderiales</taxon>
        <taxon>Candidatus Ichthyocystis</taxon>
    </lineage>
</organism>
<dbReference type="STRING" id="1561003.Ark11_0190"/>
<protein>
    <recommendedName>
        <fullName evidence="1 4">Thymidylate synthase</fullName>
        <shortName evidence="4">TS</shortName>
        <shortName evidence="4">TSase</shortName>
        <ecNumber evidence="1 4">2.1.1.45</ecNumber>
    </recommendedName>
</protein>
<dbReference type="Gene3D" id="3.30.572.10">
    <property type="entry name" value="Thymidylate synthase/dCMP hydroxymethylase domain"/>
    <property type="match status" value="1"/>
</dbReference>
<dbReference type="CDD" id="cd00351">
    <property type="entry name" value="TS_Pyrimidine_HMase"/>
    <property type="match status" value="1"/>
</dbReference>
<reference evidence="7" key="1">
    <citation type="submission" date="2015-11" db="EMBL/GenBank/DDBJ databases">
        <authorList>
            <person name="Seth-Smith H.M.B."/>
        </authorList>
    </citation>
    <scope>NUCLEOTIDE SEQUENCE [LARGE SCALE GENOMIC DNA]</scope>
    <source>
        <strain evidence="7">2013Ark11</strain>
    </source>
</reference>